<dbReference type="Proteomes" id="UP000663874">
    <property type="component" value="Unassembled WGS sequence"/>
</dbReference>
<dbReference type="EMBL" id="CAJOBE010002236">
    <property type="protein sequence ID" value="CAF3808659.1"/>
    <property type="molecule type" value="Genomic_DNA"/>
</dbReference>
<reference evidence="1" key="1">
    <citation type="submission" date="2021-02" db="EMBL/GenBank/DDBJ databases">
        <authorList>
            <person name="Nowell W R."/>
        </authorList>
    </citation>
    <scope>NUCLEOTIDE SEQUENCE</scope>
</reference>
<evidence type="ECO:0000313" key="2">
    <source>
        <dbReference type="Proteomes" id="UP000663874"/>
    </source>
</evidence>
<dbReference type="AlphaFoldDB" id="A0A819BVS0"/>
<proteinExistence type="predicted"/>
<gene>
    <name evidence="1" type="ORF">FNK824_LOCUS15436</name>
</gene>
<protein>
    <submittedName>
        <fullName evidence="1">Uncharacterized protein</fullName>
    </submittedName>
</protein>
<evidence type="ECO:0000313" key="1">
    <source>
        <dbReference type="EMBL" id="CAF3808659.1"/>
    </source>
</evidence>
<sequence length="102" mass="11598">MLYSSTSSVSRWSFIREVLAYSPKENTFAKNMQKNLIIPPNFVGKTSKSGKSSDKKHHAFINEVLRPLVEPNDITDDRKLFAQNVCSFLTPESISDESKSMR</sequence>
<organism evidence="1 2">
    <name type="scientific">Rotaria sordida</name>
    <dbReference type="NCBI Taxonomy" id="392033"/>
    <lineage>
        <taxon>Eukaryota</taxon>
        <taxon>Metazoa</taxon>
        <taxon>Spiralia</taxon>
        <taxon>Gnathifera</taxon>
        <taxon>Rotifera</taxon>
        <taxon>Eurotatoria</taxon>
        <taxon>Bdelloidea</taxon>
        <taxon>Philodinida</taxon>
        <taxon>Philodinidae</taxon>
        <taxon>Rotaria</taxon>
    </lineage>
</organism>
<name>A0A819BVS0_9BILA</name>
<comment type="caution">
    <text evidence="1">The sequence shown here is derived from an EMBL/GenBank/DDBJ whole genome shotgun (WGS) entry which is preliminary data.</text>
</comment>
<accession>A0A819BVS0</accession>